<dbReference type="KEGG" id="dci:103516200"/>
<dbReference type="OMA" id="PYAASNC"/>
<evidence type="ECO:0000313" key="4">
    <source>
        <dbReference type="RefSeq" id="XP_008479386.1"/>
    </source>
</evidence>
<dbReference type="PANTHER" id="PTHR46428">
    <property type="entry name" value="KELCH DOMAIN-CONTAINING PROTEIN 10"/>
    <property type="match status" value="1"/>
</dbReference>
<dbReference type="Proteomes" id="UP000079169">
    <property type="component" value="Unplaced"/>
</dbReference>
<keyword evidence="3" id="KW-1185">Reference proteome</keyword>
<evidence type="ECO:0000256" key="2">
    <source>
        <dbReference type="ARBA" id="ARBA00022737"/>
    </source>
</evidence>
<protein>
    <submittedName>
        <fullName evidence="4">Kelch domain-containing protein 10-like</fullName>
    </submittedName>
</protein>
<keyword evidence="2" id="KW-0677">Repeat</keyword>
<evidence type="ECO:0000313" key="3">
    <source>
        <dbReference type="Proteomes" id="UP000079169"/>
    </source>
</evidence>
<dbReference type="GO" id="GO:0032874">
    <property type="term" value="P:positive regulation of stress-activated MAPK cascade"/>
    <property type="evidence" value="ECO:0007669"/>
    <property type="project" value="TreeGrafter"/>
</dbReference>
<dbReference type="Gene3D" id="2.120.10.80">
    <property type="entry name" value="Kelch-type beta propeller"/>
    <property type="match status" value="2"/>
</dbReference>
<reference evidence="4" key="1">
    <citation type="submission" date="2025-08" db="UniProtKB">
        <authorList>
            <consortium name="RefSeq"/>
        </authorList>
    </citation>
    <scope>IDENTIFICATION</scope>
</reference>
<dbReference type="GeneID" id="103516200"/>
<dbReference type="Pfam" id="PF24681">
    <property type="entry name" value="Kelch_KLHDC2_KLHL20_DRC7"/>
    <property type="match status" value="1"/>
</dbReference>
<dbReference type="PANTHER" id="PTHR46428:SF1">
    <property type="entry name" value="KELCH DOMAIN-CONTAINING PROTEIN 10"/>
    <property type="match status" value="1"/>
</dbReference>
<dbReference type="STRING" id="121845.A0A1S3DCV3"/>
<dbReference type="PaxDb" id="121845-A0A1S3DCV3"/>
<dbReference type="InterPro" id="IPR015915">
    <property type="entry name" value="Kelch-typ_b-propeller"/>
</dbReference>
<name>A0A1S3DCV3_DIACI</name>
<dbReference type="InterPro" id="IPR052125">
    <property type="entry name" value="KLHDC10"/>
</dbReference>
<dbReference type="RefSeq" id="XP_008479386.1">
    <property type="nucleotide sequence ID" value="XM_008481164.1"/>
</dbReference>
<proteinExistence type="predicted"/>
<keyword evidence="1" id="KW-0880">Kelch repeat</keyword>
<evidence type="ECO:0000256" key="1">
    <source>
        <dbReference type="ARBA" id="ARBA00022441"/>
    </source>
</evidence>
<gene>
    <name evidence="4" type="primary">LOC103516200</name>
</gene>
<sequence length="461" mass="52802">MFGGITRDRDTENTGSSSPDLLERTADLYSVYLTIPCLQEISLEAVKYYHRRRVYNETLCYNPRSGNSRIQSDELYKEIWKFDTVWKQWRLLDVANTPPYAASNCCNLIGYNPRSGNSRIQSDELYKEIWKFDTVRKQWRLLDVANTPPYAASNCCNLIGNKILTIFGGTSYPFGEESGNDLYVLDLNEEKKFNIVTGGEKDENEKPPGRYGQGVVIKDNYLYAIGGTTGYVYSMDVHRLNLSANRWELLYNSDLFGPGDPEPRYRHEVVLYEDHIYVLGGGTELKVFNLEDIHSYDTLSRTWVLHHTNPDPIHLYPSPRKCHGLVQLPSTPSIVYILGGADGALVLNDVWRLDLARLQWTKIEMSLTARVYFHAVTVTPHDKVYMFGGITRDRDTENTGSSSPDLLERTADLYSVYLTIPCLQEISLEAVKYYHRRRVYNETLCASYANGISSWEFSSQI</sequence>
<dbReference type="SUPFAM" id="SSF117281">
    <property type="entry name" value="Kelch motif"/>
    <property type="match status" value="1"/>
</dbReference>
<accession>A0A1S3DCV3</accession>
<dbReference type="AlphaFoldDB" id="A0A1S3DCV3"/>
<organism evidence="3 4">
    <name type="scientific">Diaphorina citri</name>
    <name type="common">Asian citrus psyllid</name>
    <dbReference type="NCBI Taxonomy" id="121845"/>
    <lineage>
        <taxon>Eukaryota</taxon>
        <taxon>Metazoa</taxon>
        <taxon>Ecdysozoa</taxon>
        <taxon>Arthropoda</taxon>
        <taxon>Hexapoda</taxon>
        <taxon>Insecta</taxon>
        <taxon>Pterygota</taxon>
        <taxon>Neoptera</taxon>
        <taxon>Paraneoptera</taxon>
        <taxon>Hemiptera</taxon>
        <taxon>Sternorrhyncha</taxon>
        <taxon>Psylloidea</taxon>
        <taxon>Psyllidae</taxon>
        <taxon>Diaphorininae</taxon>
        <taxon>Diaphorina</taxon>
    </lineage>
</organism>